<keyword evidence="5" id="KW-1185">Reference proteome</keyword>
<evidence type="ECO:0000313" key="5">
    <source>
        <dbReference type="Proteomes" id="UP000054805"/>
    </source>
</evidence>
<evidence type="ECO:0000313" key="2">
    <source>
        <dbReference type="EMBL" id="KRZ20421.1"/>
    </source>
</evidence>
<dbReference type="AlphaFoldDB" id="A0A0V1EGK5"/>
<dbReference type="Proteomes" id="UP000054826">
    <property type="component" value="Unassembled WGS sequence"/>
</dbReference>
<dbReference type="Proteomes" id="UP000054805">
    <property type="component" value="Unassembled WGS sequence"/>
</dbReference>
<sequence length="73" mass="8364">MHHPQQYTIFIHGYSLLKVILLKLQSSSTVEQERRQQAQFDGNLPNAINCAMMTTTTTIKITIEHPYPPTAEH</sequence>
<reference evidence="4 5" key="1">
    <citation type="submission" date="2015-01" db="EMBL/GenBank/DDBJ databases">
        <title>Evolution of Trichinella species and genotypes.</title>
        <authorList>
            <person name="Korhonen P.K."/>
            <person name="Edoardo P."/>
            <person name="Giuseppe L.R."/>
            <person name="Gasser R.B."/>
        </authorList>
    </citation>
    <scope>NUCLEOTIDE SEQUENCE [LARGE SCALE GENOMIC DNA]</scope>
    <source>
        <strain evidence="1">ISS13</strain>
        <strain evidence="3">ISS176</strain>
        <strain evidence="2">ISS588</strain>
    </source>
</reference>
<dbReference type="EMBL" id="JYDR01000040">
    <property type="protein sequence ID" value="KRY72854.1"/>
    <property type="molecule type" value="Genomic_DNA"/>
</dbReference>
<evidence type="ECO:0000313" key="1">
    <source>
        <dbReference type="EMBL" id="KRY72854.1"/>
    </source>
</evidence>
<comment type="caution">
    <text evidence="1">The sequence shown here is derived from an EMBL/GenBank/DDBJ whole genome shotgun (WGS) entry which is preliminary data.</text>
</comment>
<proteinExistence type="predicted"/>
<gene>
    <name evidence="1" type="ORF">T4A_6572</name>
    <name evidence="2" type="ORF">T4B_14243</name>
    <name evidence="3" type="ORF">T4C_1981</name>
</gene>
<evidence type="ECO:0000313" key="3">
    <source>
        <dbReference type="EMBL" id="KRZ40891.1"/>
    </source>
</evidence>
<dbReference type="Proteomes" id="UP000054632">
    <property type="component" value="Unassembled WGS sequence"/>
</dbReference>
<name>A0A0V1EGK5_TRIPS</name>
<evidence type="ECO:0000313" key="4">
    <source>
        <dbReference type="Proteomes" id="UP000054632"/>
    </source>
</evidence>
<protein>
    <submittedName>
        <fullName evidence="1">Uncharacterized protein</fullName>
    </submittedName>
</protein>
<dbReference type="EMBL" id="JYDS01000241">
    <property type="protein sequence ID" value="KRZ20421.1"/>
    <property type="molecule type" value="Genomic_DNA"/>
</dbReference>
<accession>A0A0V1EGK5</accession>
<organism evidence="1 4">
    <name type="scientific">Trichinella pseudospiralis</name>
    <name type="common">Parasitic roundworm</name>
    <dbReference type="NCBI Taxonomy" id="6337"/>
    <lineage>
        <taxon>Eukaryota</taxon>
        <taxon>Metazoa</taxon>
        <taxon>Ecdysozoa</taxon>
        <taxon>Nematoda</taxon>
        <taxon>Enoplea</taxon>
        <taxon>Dorylaimia</taxon>
        <taxon>Trichinellida</taxon>
        <taxon>Trichinellidae</taxon>
        <taxon>Trichinella</taxon>
    </lineage>
</organism>
<dbReference type="EMBL" id="JYDV01000023">
    <property type="protein sequence ID" value="KRZ40891.1"/>
    <property type="molecule type" value="Genomic_DNA"/>
</dbReference>